<feature type="compositionally biased region" description="Basic residues" evidence="7">
    <location>
        <begin position="445"/>
        <end position="455"/>
    </location>
</feature>
<keyword evidence="5" id="KW-0539">Nucleus</keyword>
<dbReference type="InterPro" id="IPR007276">
    <property type="entry name" value="Nop14"/>
</dbReference>
<sequence>MGKTNNGKKGSQLSQLKQSIRTSGLSRISKVPFNGRTGDRSGKKVKSSTSSATKDPEFRLKKLAEIQASQNLFDLKTSKVKFPTSNLSQGRQKGFLRDGSKTSNVRTVGKPAQSATQAHQRRVEKLLPEYKSRHKSSTFLDKRFGEGDSTLTPEEKALERFTKERQMRLPRGGKRNVFNLDDDADGLYDDDDGTGLTHGGIGLDLDGEVGDETNEDDDGILRLNKRPLNLDELDNSADENDQARKKSKAEVMSEIITKSKAHKYQRQQLKDQDEELRNDLDMELKDLRSLLIGSAARASVSCPGMISEKPDTSPSANRDHLPEDHNSVASGDHDETDQLSDPDPDPDTTSATAPVVDKDLLSKLLGSSNRSPSPEKHEERKDEDTYDRFVRELAFDARAKPSDRLKTAEEEALEEADRLRVMEQKRLSRMRGMDDEDDDDDEHRSRNKSGKAKRKPQADDLEDDFMSDQEAKRTWNFGQGLRPDGAFGASVQPSGDSSDATSEDECSSDSGRTADTESDDGEWRGTGTEHEEKNQEGDVNCTASKQSLVASASTKQSVKKTSIKRKSTYELAYTYPCPSSHADFLSILTQMSVKSSDLPTVVQRIRVLYHPSLAEDNKAKLAIFTNVLIDHVIHLTSTHNSSSAASPFLSVNALLPHILSLCQVFTQSAASHFVSKLVIMQKNLTQALVNQTGAGWPGLCELTLLRLIGLIWSTSDFSHPVVAPALLMICQYLSQLPVRKFRDMLSGLFMSTLVLQYEALSKRLVPEAINFLLLSLIRLTSVKVELASIPSMLPIPEGVNTLIFPPSGQPFSTSDPRPLDFASLLTKESSSDTPFPSEQDKVDTLDVVVSLLNNYSALYSSSNNYIEIFTPVLDLIKSIDDTTFICEVTKLRLKKLIGTIETQLATLKRMRQLNPLRLQSHRPIPIKSQTPQFETTFNPNQKKFNPDSAQVEVNKLKMLIKKEKKGAMRELRKDNKFLAIEKAKEKDQADLAYKSKVS</sequence>
<dbReference type="GO" id="GO:0030692">
    <property type="term" value="C:Noc4p-Nop14p complex"/>
    <property type="evidence" value="ECO:0007669"/>
    <property type="project" value="TreeGrafter"/>
</dbReference>
<feature type="region of interest" description="Disordered" evidence="7">
    <location>
        <begin position="205"/>
        <end position="250"/>
    </location>
</feature>
<gene>
    <name evidence="8" type="ORF">CROQUDRAFT_410791</name>
</gene>
<protein>
    <recommendedName>
        <fullName evidence="10">Nucleolar protein 14</fullName>
    </recommendedName>
</protein>
<accession>A0A9P6NJZ7</accession>
<comment type="subcellular location">
    <subcellularLocation>
        <location evidence="1">Nucleus</location>
        <location evidence="1">Nucleolus</location>
    </subcellularLocation>
</comment>
<reference evidence="8" key="1">
    <citation type="submission" date="2013-11" db="EMBL/GenBank/DDBJ databases">
        <title>Genome sequence of the fusiform rust pathogen reveals effectors for host alternation and coevolution with pine.</title>
        <authorList>
            <consortium name="DOE Joint Genome Institute"/>
            <person name="Smith K."/>
            <person name="Pendleton A."/>
            <person name="Kubisiak T."/>
            <person name="Anderson C."/>
            <person name="Salamov A."/>
            <person name="Aerts A."/>
            <person name="Riley R."/>
            <person name="Clum A."/>
            <person name="Lindquist E."/>
            <person name="Ence D."/>
            <person name="Campbell M."/>
            <person name="Kronenberg Z."/>
            <person name="Feau N."/>
            <person name="Dhillon B."/>
            <person name="Hamelin R."/>
            <person name="Burleigh J."/>
            <person name="Smith J."/>
            <person name="Yandell M."/>
            <person name="Nelson C."/>
            <person name="Grigoriev I."/>
            <person name="Davis J."/>
        </authorList>
    </citation>
    <scope>NUCLEOTIDE SEQUENCE</scope>
    <source>
        <strain evidence="8">G11</strain>
    </source>
</reference>
<proteinExistence type="inferred from homology"/>
<feature type="compositionally biased region" description="Polar residues" evidence="7">
    <location>
        <begin position="1"/>
        <end position="26"/>
    </location>
</feature>
<keyword evidence="3" id="KW-0690">Ribosome biogenesis</keyword>
<evidence type="ECO:0000256" key="2">
    <source>
        <dbReference type="ARBA" id="ARBA00007466"/>
    </source>
</evidence>
<feature type="compositionally biased region" description="Polar residues" evidence="7">
    <location>
        <begin position="491"/>
        <end position="500"/>
    </location>
</feature>
<evidence type="ECO:0008006" key="10">
    <source>
        <dbReference type="Google" id="ProtNLM"/>
    </source>
</evidence>
<feature type="compositionally biased region" description="Basic and acidic residues" evidence="7">
    <location>
        <begin position="521"/>
        <end position="536"/>
    </location>
</feature>
<feature type="region of interest" description="Disordered" evidence="7">
    <location>
        <begin position="84"/>
        <end position="120"/>
    </location>
</feature>
<evidence type="ECO:0000256" key="5">
    <source>
        <dbReference type="ARBA" id="ARBA00023242"/>
    </source>
</evidence>
<feature type="compositionally biased region" description="Basic and acidic residues" evidence="7">
    <location>
        <begin position="317"/>
        <end position="326"/>
    </location>
</feature>
<evidence type="ECO:0000256" key="1">
    <source>
        <dbReference type="ARBA" id="ARBA00004604"/>
    </source>
</evidence>
<evidence type="ECO:0000313" key="9">
    <source>
        <dbReference type="Proteomes" id="UP000886653"/>
    </source>
</evidence>
<dbReference type="AlphaFoldDB" id="A0A9P6NJZ7"/>
<feature type="compositionally biased region" description="Basic and acidic residues" evidence="7">
    <location>
        <begin position="241"/>
        <end position="250"/>
    </location>
</feature>
<dbReference type="Pfam" id="PF04147">
    <property type="entry name" value="Nop14"/>
    <property type="match status" value="1"/>
</dbReference>
<name>A0A9P6NJZ7_9BASI</name>
<dbReference type="PANTHER" id="PTHR23183:SF0">
    <property type="entry name" value="NUCLEOLAR PROTEIN 14"/>
    <property type="match status" value="1"/>
</dbReference>
<evidence type="ECO:0000313" key="8">
    <source>
        <dbReference type="EMBL" id="KAG0148425.1"/>
    </source>
</evidence>
<feature type="compositionally biased region" description="Acidic residues" evidence="7">
    <location>
        <begin position="334"/>
        <end position="346"/>
    </location>
</feature>
<evidence type="ECO:0000256" key="6">
    <source>
        <dbReference type="ARBA" id="ARBA00024695"/>
    </source>
</evidence>
<organism evidence="8 9">
    <name type="scientific">Cronartium quercuum f. sp. fusiforme G11</name>
    <dbReference type="NCBI Taxonomy" id="708437"/>
    <lineage>
        <taxon>Eukaryota</taxon>
        <taxon>Fungi</taxon>
        <taxon>Dikarya</taxon>
        <taxon>Basidiomycota</taxon>
        <taxon>Pucciniomycotina</taxon>
        <taxon>Pucciniomycetes</taxon>
        <taxon>Pucciniales</taxon>
        <taxon>Coleosporiaceae</taxon>
        <taxon>Cronartium</taxon>
    </lineage>
</organism>
<comment type="similarity">
    <text evidence="2">Belongs to the NOP14 family.</text>
</comment>
<dbReference type="EMBL" id="MU167237">
    <property type="protein sequence ID" value="KAG0148425.1"/>
    <property type="molecule type" value="Genomic_DNA"/>
</dbReference>
<dbReference type="OrthoDB" id="441771at2759"/>
<dbReference type="GO" id="GO:0030490">
    <property type="term" value="P:maturation of SSU-rRNA"/>
    <property type="evidence" value="ECO:0007669"/>
    <property type="project" value="TreeGrafter"/>
</dbReference>
<feature type="compositionally biased region" description="Acidic residues" evidence="7">
    <location>
        <begin position="231"/>
        <end position="240"/>
    </location>
</feature>
<comment type="caution">
    <text evidence="8">The sequence shown here is derived from an EMBL/GenBank/DDBJ whole genome shotgun (WGS) entry which is preliminary data.</text>
</comment>
<evidence type="ECO:0000256" key="3">
    <source>
        <dbReference type="ARBA" id="ARBA00022517"/>
    </source>
</evidence>
<comment type="function">
    <text evidence="6">Involved in nucleolar processing of pre-18S ribosomal RNA. Has a role in the nuclear export of 40S pre-ribosomal subunit to the cytoplasm.</text>
</comment>
<feature type="compositionally biased region" description="Basic and acidic residues" evidence="7">
    <location>
        <begin position="373"/>
        <end position="426"/>
    </location>
</feature>
<feature type="region of interest" description="Disordered" evidence="7">
    <location>
        <begin position="298"/>
        <end position="540"/>
    </location>
</feature>
<feature type="region of interest" description="Disordered" evidence="7">
    <location>
        <begin position="1"/>
        <end position="58"/>
    </location>
</feature>
<dbReference type="PANTHER" id="PTHR23183">
    <property type="entry name" value="NOP14"/>
    <property type="match status" value="1"/>
</dbReference>
<keyword evidence="4" id="KW-0698">rRNA processing</keyword>
<feature type="compositionally biased region" description="Acidic residues" evidence="7">
    <location>
        <begin position="205"/>
        <end position="218"/>
    </location>
</feature>
<keyword evidence="9" id="KW-1185">Reference proteome</keyword>
<evidence type="ECO:0000256" key="7">
    <source>
        <dbReference type="SAM" id="MobiDB-lite"/>
    </source>
</evidence>
<dbReference type="GO" id="GO:0032040">
    <property type="term" value="C:small-subunit processome"/>
    <property type="evidence" value="ECO:0007669"/>
    <property type="project" value="InterPro"/>
</dbReference>
<evidence type="ECO:0000256" key="4">
    <source>
        <dbReference type="ARBA" id="ARBA00022552"/>
    </source>
</evidence>
<dbReference type="Proteomes" id="UP000886653">
    <property type="component" value="Unassembled WGS sequence"/>
</dbReference>